<dbReference type="NCBIfam" id="TIGR04183">
    <property type="entry name" value="Por_Secre_tail"/>
    <property type="match status" value="1"/>
</dbReference>
<evidence type="ECO:0000256" key="1">
    <source>
        <dbReference type="ARBA" id="ARBA00022737"/>
    </source>
</evidence>
<dbReference type="RefSeq" id="WP_136578282.1">
    <property type="nucleotide sequence ID" value="NZ_STFF01000004.1"/>
</dbReference>
<dbReference type="InterPro" id="IPR008979">
    <property type="entry name" value="Galactose-bd-like_sf"/>
</dbReference>
<dbReference type="SUPFAM" id="SSF49785">
    <property type="entry name" value="Galactose-binding domain-like"/>
    <property type="match status" value="1"/>
</dbReference>
<dbReference type="Gene3D" id="2.60.120.260">
    <property type="entry name" value="Galactose-binding domain-like"/>
    <property type="match status" value="1"/>
</dbReference>
<organism evidence="5 6">
    <name type="scientific">Niastella caeni</name>
    <dbReference type="NCBI Taxonomy" id="2569763"/>
    <lineage>
        <taxon>Bacteria</taxon>
        <taxon>Pseudomonadati</taxon>
        <taxon>Bacteroidota</taxon>
        <taxon>Chitinophagia</taxon>
        <taxon>Chitinophagales</taxon>
        <taxon>Chitinophagaceae</taxon>
        <taxon>Niastella</taxon>
    </lineage>
</organism>
<feature type="domain" description="Secretion system C-terminal sorting" evidence="4">
    <location>
        <begin position="918"/>
        <end position="979"/>
    </location>
</feature>
<evidence type="ECO:0000259" key="3">
    <source>
        <dbReference type="Pfam" id="PF15902"/>
    </source>
</evidence>
<dbReference type="InterPro" id="IPR052025">
    <property type="entry name" value="Xyloglucanase_GH74"/>
</dbReference>
<comment type="caution">
    <text evidence="5">The sequence shown here is derived from an EMBL/GenBank/DDBJ whole genome shotgun (WGS) entry which is preliminary data.</text>
</comment>
<sequence>MRKLTLSILMAVLCLTATSQTDIFTLMERTDLRLNEIERIANRYFDSVGTGRGTGYKQYQRWLYEKKFHTDDNGYLINAETEAARYKAAKDLMKSRGQLDNARGTFGTWLELGPHSWSYTSGWNPGVGRITSVAVHPSNMAVIYVSSPGGGIWKSTNSGANWKPLVDFTSSAWMNIFHLCIDPSNQNVVYAAIQGGGVIKSSNAGVTWAATGAGPTVSRKVLVHPDSSNIVFATGSNGIFRSVNGGVSWTNVHTETKEDIEFHPTNPNIMYAAGAGANAVWRSTDNGVTWTAITAANGITNTGRTMIGVSPASPDVVYVVQANGSLFGRLYKSTDAGNTYVTTVVGNAASGTNYFGYETTGTGTSGQATYDMAICVNPANANEVMIAGIICWKSTNGGTSFVAQTAWSYPNNTGYNHADVHALEWIGATIFSGSDGGIYKSTNSGGDWTDLSTGLGIKQFYRIACSKTDPDVITGGAQDNGSSFRRTDSTWKDWLGADGMDCIISPTNANIAIGTSQNGAIYKTINAGGSRTNLTQPSAGNWVTPLVMHPKNHNTVYGGWTGIYKSLNGGTSWIKISGTVIGGKLNCLEVAPSDTQYVYGSVGAKLYRTHNGGTTWDSVTAPASINAIFVSPVNPRKVFLACNSTTSSVLVSTDTGRTFTNISAGLPALVARSIVVDNNPSESIYVGMNVGVYYRDNVDTNWVEHASGLPLVAVNEVEIQKSSGKLRVATYGRGVWETNLWTPILVGTTDITDDGGVLDAQYTTGSPANEDYTKVIDNDNGTKYLTFNCSGWVRYSASNTWMPSGYSIVSANDAQNRDPKDWTLQASTDSVNWVTLHTVNNEFFSGRGQEKVYIFKKTGAFKYYQFNFTCKSGSTLQLAEMRIFGIQQPAILTKAENKPEKIVVTSPEELAASGIKAFPNPVSGKLTITGLLHAHTITLYDMNGKNILTQRVNGHAKELDVQKLKAGIYQLIIIDKEQGHTNIRIVKQ</sequence>
<dbReference type="EMBL" id="STFF01000004">
    <property type="protein sequence ID" value="THU38327.1"/>
    <property type="molecule type" value="Genomic_DNA"/>
</dbReference>
<dbReference type="Gene3D" id="2.130.10.10">
    <property type="entry name" value="YVTN repeat-like/Quinoprotein amine dehydrogenase"/>
    <property type="match status" value="4"/>
</dbReference>
<gene>
    <name evidence="5" type="ORF">FAM09_16765</name>
</gene>
<dbReference type="Pfam" id="PF18962">
    <property type="entry name" value="Por_Secre_tail"/>
    <property type="match status" value="1"/>
</dbReference>
<evidence type="ECO:0000259" key="4">
    <source>
        <dbReference type="Pfam" id="PF18962"/>
    </source>
</evidence>
<keyword evidence="2" id="KW-0732">Signal</keyword>
<proteinExistence type="predicted"/>
<evidence type="ECO:0000256" key="2">
    <source>
        <dbReference type="SAM" id="SignalP"/>
    </source>
</evidence>
<dbReference type="Proteomes" id="UP000306918">
    <property type="component" value="Unassembled WGS sequence"/>
</dbReference>
<dbReference type="PANTHER" id="PTHR43739">
    <property type="entry name" value="XYLOGLUCANASE (EUROFUNG)"/>
    <property type="match status" value="1"/>
</dbReference>
<evidence type="ECO:0000313" key="6">
    <source>
        <dbReference type="Proteomes" id="UP000306918"/>
    </source>
</evidence>
<feature type="signal peptide" evidence="2">
    <location>
        <begin position="1"/>
        <end position="21"/>
    </location>
</feature>
<name>A0A4S8HS22_9BACT</name>
<evidence type="ECO:0000313" key="5">
    <source>
        <dbReference type="EMBL" id="THU38327.1"/>
    </source>
</evidence>
<dbReference type="Pfam" id="PF15902">
    <property type="entry name" value="Sortilin-Vps10"/>
    <property type="match status" value="1"/>
</dbReference>
<reference evidence="5 6" key="1">
    <citation type="submission" date="2019-04" db="EMBL/GenBank/DDBJ databases">
        <title>Niastella caeni sp. nov., isolated from activated sludge.</title>
        <authorList>
            <person name="Sheng M."/>
        </authorList>
    </citation>
    <scope>NUCLEOTIDE SEQUENCE [LARGE SCALE GENOMIC DNA]</scope>
    <source>
        <strain evidence="5 6">HX-2-15</strain>
    </source>
</reference>
<feature type="chain" id="PRO_5020546630" evidence="2">
    <location>
        <begin position="22"/>
        <end position="988"/>
    </location>
</feature>
<keyword evidence="1" id="KW-0677">Repeat</keyword>
<dbReference type="AlphaFoldDB" id="A0A4S8HS22"/>
<dbReference type="CDD" id="cd15482">
    <property type="entry name" value="Sialidase_non-viral"/>
    <property type="match status" value="1"/>
</dbReference>
<dbReference type="OrthoDB" id="9757809at2"/>
<dbReference type="InterPro" id="IPR015943">
    <property type="entry name" value="WD40/YVTN_repeat-like_dom_sf"/>
</dbReference>
<dbReference type="SUPFAM" id="SSF110296">
    <property type="entry name" value="Oligoxyloglucan reducing end-specific cellobiohydrolase"/>
    <property type="match status" value="2"/>
</dbReference>
<dbReference type="PANTHER" id="PTHR43739:SF5">
    <property type="entry name" value="EXO-ALPHA-SIALIDASE"/>
    <property type="match status" value="1"/>
</dbReference>
<protein>
    <submittedName>
        <fullName evidence="5">T9SS type A sorting domain-containing protein</fullName>
    </submittedName>
</protein>
<dbReference type="InterPro" id="IPR031778">
    <property type="entry name" value="Sortilin_N"/>
</dbReference>
<feature type="domain" description="Sortilin N-terminal" evidence="3">
    <location>
        <begin position="239"/>
        <end position="349"/>
    </location>
</feature>
<dbReference type="InterPro" id="IPR026444">
    <property type="entry name" value="Secre_tail"/>
</dbReference>
<dbReference type="GO" id="GO:0010411">
    <property type="term" value="P:xyloglucan metabolic process"/>
    <property type="evidence" value="ECO:0007669"/>
    <property type="project" value="TreeGrafter"/>
</dbReference>
<keyword evidence="6" id="KW-1185">Reference proteome</keyword>
<accession>A0A4S8HS22</accession>